<dbReference type="InterPro" id="IPR021484">
    <property type="entry name" value="DUF3137"/>
</dbReference>
<keyword evidence="1" id="KW-1133">Transmembrane helix</keyword>
<accession>A0A9W5VW22</accession>
<dbReference type="EMBL" id="AGWN01000001">
    <property type="protein sequence ID" value="EPD30483.1"/>
    <property type="molecule type" value="Genomic_DNA"/>
</dbReference>
<name>A0A9W5VW22_9ACTO</name>
<feature type="transmembrane region" description="Helical" evidence="1">
    <location>
        <begin position="47"/>
        <end position="79"/>
    </location>
</feature>
<keyword evidence="3" id="KW-1185">Reference proteome</keyword>
<protein>
    <recommendedName>
        <fullName evidence="4">DUF3137 domain-containing protein</fullName>
    </recommendedName>
</protein>
<keyword evidence="1" id="KW-0472">Membrane</keyword>
<keyword evidence="1" id="KW-0812">Transmembrane</keyword>
<dbReference type="OrthoDB" id="3264992at2"/>
<dbReference type="Proteomes" id="UP000014387">
    <property type="component" value="Unassembled WGS sequence"/>
</dbReference>
<reference evidence="2 3" key="1">
    <citation type="submission" date="2013-05" db="EMBL/GenBank/DDBJ databases">
        <title>The Genome Sequence of Actinomyces europaeus ACS-120-V-COL10B.</title>
        <authorList>
            <consortium name="The Broad Institute Genomics Platform"/>
            <person name="Earl A."/>
            <person name="Ward D."/>
            <person name="Feldgarden M."/>
            <person name="Gevers D."/>
            <person name="Saerens B."/>
            <person name="Vaneechoutte M."/>
            <person name="Walker B."/>
            <person name="Young S."/>
            <person name="Zeng Q."/>
            <person name="Gargeya S."/>
            <person name="Fitzgerald M."/>
            <person name="Haas B."/>
            <person name="Abouelleil A."/>
            <person name="Allen A.W."/>
            <person name="Alvarado L."/>
            <person name="Arachchi H.M."/>
            <person name="Berlin A.M."/>
            <person name="Chapman S.B."/>
            <person name="Gainer-Dewar J."/>
            <person name="Goldberg J."/>
            <person name="Griggs A."/>
            <person name="Gujja S."/>
            <person name="Hansen M."/>
            <person name="Howarth C."/>
            <person name="Imamovic A."/>
            <person name="Ireland A."/>
            <person name="Larimer J."/>
            <person name="McCowan C."/>
            <person name="Murphy C."/>
            <person name="Pearson M."/>
            <person name="Poon T.W."/>
            <person name="Priest M."/>
            <person name="Roberts A."/>
            <person name="Saif S."/>
            <person name="Shea T."/>
            <person name="Sisk P."/>
            <person name="Sykes S."/>
            <person name="Wortman J."/>
            <person name="Nusbaum C."/>
            <person name="Birren B."/>
        </authorList>
    </citation>
    <scope>NUCLEOTIDE SEQUENCE [LARGE SCALE GENOMIC DNA]</scope>
    <source>
        <strain evidence="2 3">ACS-120-V-Col10b</strain>
    </source>
</reference>
<proteinExistence type="predicted"/>
<dbReference type="RefSeq" id="WP_016443595.1">
    <property type="nucleotide sequence ID" value="NZ_KE150266.1"/>
</dbReference>
<evidence type="ECO:0000313" key="3">
    <source>
        <dbReference type="Proteomes" id="UP000014387"/>
    </source>
</evidence>
<evidence type="ECO:0000256" key="1">
    <source>
        <dbReference type="SAM" id="Phobius"/>
    </source>
</evidence>
<gene>
    <name evidence="2" type="ORF">HMPREF9238_00226</name>
</gene>
<dbReference type="AlphaFoldDB" id="A0A9W5VW22"/>
<sequence>MAEQHPFFADSTVLARIEQIENSPKKQAVLNEIKAGMVSSVSQQYKMLWVGIPALIILMFWLRDEALILVAIAVFIFVWNKQRTAIRNKTTVSYVENFLLPVLQEVIPNAEVNYDGGIDRRVLKEVIPKTESFSPNCHIRFNDEKRTEFCNLWAYHTYEDSDGNTHTVEDFNGQVLSAQYLTGLRGHIRIVPTKRGLFGRERQPGYAKARNGESKIETEDIQFNETFNVYCSDEVSSRTLLNPYLLRTLVEYREGCPIAVTMDENTVAVSFYTDCHILRRPSNRKEIESLSLSGEYKKVQNQLGQFYTLLDKVNSQL</sequence>
<evidence type="ECO:0000313" key="2">
    <source>
        <dbReference type="EMBL" id="EPD30483.1"/>
    </source>
</evidence>
<organism evidence="2 3">
    <name type="scientific">Gleimia europaea ACS-120-V-Col10b</name>
    <dbReference type="NCBI Taxonomy" id="883069"/>
    <lineage>
        <taxon>Bacteria</taxon>
        <taxon>Bacillati</taxon>
        <taxon>Actinomycetota</taxon>
        <taxon>Actinomycetes</taxon>
        <taxon>Actinomycetales</taxon>
        <taxon>Actinomycetaceae</taxon>
        <taxon>Gleimia</taxon>
    </lineage>
</organism>
<evidence type="ECO:0008006" key="4">
    <source>
        <dbReference type="Google" id="ProtNLM"/>
    </source>
</evidence>
<comment type="caution">
    <text evidence="2">The sequence shown here is derived from an EMBL/GenBank/DDBJ whole genome shotgun (WGS) entry which is preliminary data.</text>
</comment>
<dbReference type="Pfam" id="PF11335">
    <property type="entry name" value="DUF3137"/>
    <property type="match status" value="1"/>
</dbReference>